<keyword evidence="2" id="KW-0805">Transcription regulation</keyword>
<evidence type="ECO:0000256" key="3">
    <source>
        <dbReference type="ARBA" id="ARBA00023125"/>
    </source>
</evidence>
<evidence type="ECO:0000256" key="6">
    <source>
        <dbReference type="SAM" id="MobiDB-lite"/>
    </source>
</evidence>
<proteinExistence type="predicted"/>
<sequence length="324" mass="37301">MDTVKANFKVNNVPITLCIPTALNELCFDVTNNDDIAIQQLHTLHNCGELVNIPTSEAIRSISRVYENNEESEIFNIDAQTQMDESQMDETQADVESQVVVESQTDVEPQAGVATPDNETQVQADRAFWSNNEILALMHAYDNLKENFDHPKKRKHVWDDVSNLLLSQGIHRTPKSCEIKWRNLVRTYKTVRDNVTKSGRGATRFQYYEAMNDILGNKPSMSCAHTISVGAEMERPENLGNVTATTPEPTPSTNRATETETPKKKPRSSNYAEYLKKKNSLQEEKFNMWRQEIAARRNDRERKRELEERKVVAFEKYVEYLRKQ</sequence>
<protein>
    <recommendedName>
        <fullName evidence="7">Myb-like domain-containing protein</fullName>
    </recommendedName>
</protein>
<dbReference type="GO" id="GO:0005634">
    <property type="term" value="C:nucleus"/>
    <property type="evidence" value="ECO:0007669"/>
    <property type="project" value="UniProtKB-SubCell"/>
</dbReference>
<dbReference type="PANTHER" id="PTHR21654:SF84">
    <property type="entry name" value="SI:DKEY-66I24.7"/>
    <property type="match status" value="1"/>
</dbReference>
<dbReference type="Gene3D" id="1.10.10.60">
    <property type="entry name" value="Homeodomain-like"/>
    <property type="match status" value="1"/>
</dbReference>
<keyword evidence="4" id="KW-0804">Transcription</keyword>
<name>A0A1Y1MKT2_PHOPY</name>
<keyword evidence="3" id="KW-0238">DNA-binding</keyword>
<feature type="compositionally biased region" description="Polar residues" evidence="6">
    <location>
        <begin position="240"/>
        <end position="256"/>
    </location>
</feature>
<evidence type="ECO:0000256" key="4">
    <source>
        <dbReference type="ARBA" id="ARBA00023163"/>
    </source>
</evidence>
<organism evidence="8">
    <name type="scientific">Photinus pyralis</name>
    <name type="common">Common eastern firefly</name>
    <name type="synonym">Lampyris pyralis</name>
    <dbReference type="NCBI Taxonomy" id="7054"/>
    <lineage>
        <taxon>Eukaryota</taxon>
        <taxon>Metazoa</taxon>
        <taxon>Ecdysozoa</taxon>
        <taxon>Arthropoda</taxon>
        <taxon>Hexapoda</taxon>
        <taxon>Insecta</taxon>
        <taxon>Pterygota</taxon>
        <taxon>Neoptera</taxon>
        <taxon>Endopterygota</taxon>
        <taxon>Coleoptera</taxon>
        <taxon>Polyphaga</taxon>
        <taxon>Elateriformia</taxon>
        <taxon>Elateroidea</taxon>
        <taxon>Lampyridae</taxon>
        <taxon>Lampyrinae</taxon>
        <taxon>Photinus</taxon>
    </lineage>
</organism>
<dbReference type="PANTHER" id="PTHR21654">
    <property type="entry name" value="FI21293P1"/>
    <property type="match status" value="1"/>
</dbReference>
<dbReference type="InterPro" id="IPR009057">
    <property type="entry name" value="Homeodomain-like_sf"/>
</dbReference>
<comment type="subcellular location">
    <subcellularLocation>
        <location evidence="1">Nucleus</location>
    </subcellularLocation>
</comment>
<dbReference type="PROSITE" id="PS50090">
    <property type="entry name" value="MYB_LIKE"/>
    <property type="match status" value="1"/>
</dbReference>
<dbReference type="GO" id="GO:0003677">
    <property type="term" value="F:DNA binding"/>
    <property type="evidence" value="ECO:0007669"/>
    <property type="project" value="UniProtKB-KW"/>
</dbReference>
<evidence type="ECO:0000313" key="8">
    <source>
        <dbReference type="EMBL" id="JAV86323.1"/>
    </source>
</evidence>
<evidence type="ECO:0000256" key="2">
    <source>
        <dbReference type="ARBA" id="ARBA00023015"/>
    </source>
</evidence>
<dbReference type="EMBL" id="GEZM01028405">
    <property type="protein sequence ID" value="JAV86323.1"/>
    <property type="molecule type" value="Transcribed_RNA"/>
</dbReference>
<evidence type="ECO:0000259" key="7">
    <source>
        <dbReference type="PROSITE" id="PS50090"/>
    </source>
</evidence>
<evidence type="ECO:0000256" key="1">
    <source>
        <dbReference type="ARBA" id="ARBA00004123"/>
    </source>
</evidence>
<keyword evidence="5" id="KW-0539">Nucleus</keyword>
<dbReference type="SUPFAM" id="SSF46689">
    <property type="entry name" value="Homeodomain-like"/>
    <property type="match status" value="1"/>
</dbReference>
<dbReference type="GO" id="GO:0010468">
    <property type="term" value="P:regulation of gene expression"/>
    <property type="evidence" value="ECO:0007669"/>
    <property type="project" value="UniProtKB-ARBA"/>
</dbReference>
<dbReference type="InterPro" id="IPR044822">
    <property type="entry name" value="Myb_DNA-bind_4"/>
</dbReference>
<dbReference type="Pfam" id="PF13837">
    <property type="entry name" value="Myb_DNA-bind_4"/>
    <property type="match status" value="1"/>
</dbReference>
<evidence type="ECO:0000256" key="5">
    <source>
        <dbReference type="ARBA" id="ARBA00023242"/>
    </source>
</evidence>
<feature type="region of interest" description="Disordered" evidence="6">
    <location>
        <begin position="236"/>
        <end position="276"/>
    </location>
</feature>
<accession>A0A1Y1MKT2</accession>
<feature type="domain" description="Myb-like" evidence="7">
    <location>
        <begin position="121"/>
        <end position="185"/>
    </location>
</feature>
<dbReference type="AlphaFoldDB" id="A0A1Y1MKT2"/>
<reference evidence="8" key="1">
    <citation type="journal article" date="2016" name="Sci. Rep.">
        <title>Molecular characterization of firefly nuptial gifts: a multi-omics approach sheds light on postcopulatory sexual selection.</title>
        <authorList>
            <person name="Al-Wathiqui N."/>
            <person name="Fallon T.R."/>
            <person name="South A."/>
            <person name="Weng J.K."/>
            <person name="Lewis S.M."/>
        </authorList>
    </citation>
    <scope>NUCLEOTIDE SEQUENCE</scope>
</reference>
<dbReference type="InterPro" id="IPR001005">
    <property type="entry name" value="SANT/Myb"/>
</dbReference>